<evidence type="ECO:0000313" key="3">
    <source>
        <dbReference type="Proteomes" id="UP000583944"/>
    </source>
</evidence>
<feature type="compositionally biased region" description="Basic and acidic residues" evidence="1">
    <location>
        <begin position="330"/>
        <end position="339"/>
    </location>
</feature>
<feature type="compositionally biased region" description="Basic residues" evidence="1">
    <location>
        <begin position="345"/>
        <end position="356"/>
    </location>
</feature>
<sequence>MAFKLQSIPIQYRGCHAHVHMRTTPLDRQAHEDALQQRDVECLLWCVEKREVQHDRGGEGHVDEAQTTHTGIRIVHGADAATVHAADLRVLQFRDRKRPKAVRNRSWQTRVTVAASSAHALAAADAARPRSKAHGVHRARTTLQHRHGRPNIKLFLVIRHRRAPCLVAHAVNGRARVRWWQPIVCHTCNGRRVRAVREVVVKYRPHTPIAKRHAVLVDHVHNVGGAELVVAVHQPAAASHSQRGCHKHGEAKTESAGHNLQHAAAIHRNVPKQTRAFVDANTRRTPRAVLNGEHGAAADTQVRRKGVHHVRPRHNNAVVHVEDAGEFRTEAALHEDRSARVPATHQRRPRHDKPRRQKPDAVQD</sequence>
<protein>
    <submittedName>
        <fullName evidence="2">Uncharacterized protein</fullName>
    </submittedName>
</protein>
<name>A0A7J6Y8D3_TRYCR</name>
<comment type="caution">
    <text evidence="2">The sequence shown here is derived from an EMBL/GenBank/DDBJ whole genome shotgun (WGS) entry which is preliminary data.</text>
</comment>
<dbReference type="AlphaFoldDB" id="A0A7J6Y8D3"/>
<evidence type="ECO:0000256" key="1">
    <source>
        <dbReference type="SAM" id="MobiDB-lite"/>
    </source>
</evidence>
<organism evidence="2 3">
    <name type="scientific">Trypanosoma cruzi</name>
    <dbReference type="NCBI Taxonomy" id="5693"/>
    <lineage>
        <taxon>Eukaryota</taxon>
        <taxon>Discoba</taxon>
        <taxon>Euglenozoa</taxon>
        <taxon>Kinetoplastea</taxon>
        <taxon>Metakinetoplastina</taxon>
        <taxon>Trypanosomatida</taxon>
        <taxon>Trypanosomatidae</taxon>
        <taxon>Trypanosoma</taxon>
        <taxon>Schizotrypanum</taxon>
    </lineage>
</organism>
<gene>
    <name evidence="2" type="ORF">ECC02_004273</name>
</gene>
<evidence type="ECO:0000313" key="2">
    <source>
        <dbReference type="EMBL" id="KAF5222696.1"/>
    </source>
</evidence>
<dbReference type="EMBL" id="JABDHM010000025">
    <property type="protein sequence ID" value="KAF5222696.1"/>
    <property type="molecule type" value="Genomic_DNA"/>
</dbReference>
<dbReference type="VEuPathDB" id="TriTrypDB:ECC02_004273"/>
<feature type="region of interest" description="Disordered" evidence="1">
    <location>
        <begin position="330"/>
        <end position="364"/>
    </location>
</feature>
<accession>A0A7J6Y8D3</accession>
<dbReference type="Proteomes" id="UP000583944">
    <property type="component" value="Unassembled WGS sequence"/>
</dbReference>
<reference evidence="2 3" key="1">
    <citation type="journal article" date="2019" name="Genome Biol. Evol.">
        <title>Nanopore Sequencing Significantly Improves Genome Assembly of the Protozoan Parasite Trypanosoma cruzi.</title>
        <authorList>
            <person name="Diaz-Viraque F."/>
            <person name="Pita S."/>
            <person name="Greif G."/>
            <person name="de Souza R.C.M."/>
            <person name="Iraola G."/>
            <person name="Robello C."/>
        </authorList>
    </citation>
    <scope>NUCLEOTIDE SEQUENCE [LARGE SCALE GENOMIC DNA]</scope>
    <source>
        <strain evidence="2 3">Berenice</strain>
    </source>
</reference>
<proteinExistence type="predicted"/>